<dbReference type="Proteomes" id="UP001174932">
    <property type="component" value="Unassembled WGS sequence"/>
</dbReference>
<proteinExistence type="predicted"/>
<dbReference type="PROSITE" id="PS51186">
    <property type="entry name" value="GNAT"/>
    <property type="match status" value="1"/>
</dbReference>
<dbReference type="InterPro" id="IPR000182">
    <property type="entry name" value="GNAT_dom"/>
</dbReference>
<organism evidence="4 5">
    <name type="scientific">Rhizobium alvei</name>
    <dbReference type="NCBI Taxonomy" id="1132659"/>
    <lineage>
        <taxon>Bacteria</taxon>
        <taxon>Pseudomonadati</taxon>
        <taxon>Pseudomonadota</taxon>
        <taxon>Alphaproteobacteria</taxon>
        <taxon>Hyphomicrobiales</taxon>
        <taxon>Rhizobiaceae</taxon>
        <taxon>Rhizobium/Agrobacterium group</taxon>
        <taxon>Rhizobium</taxon>
    </lineage>
</organism>
<sequence>MVRAAASSLRIRPASAEDAERIHSGIRRIAEHLGEEDKITSTVEDIRRHGFGDEPAFKVLIAEMDGAFAGLCLYFKSFSTWRGTAGAYIQDIVVEPQFRGAGIGQALLWATARSVKEQGGRYLRLSVDADNPGAQAFYRSNGLTHRETEKIHAAYDASFEALAEAGKTIEFSREQER</sequence>
<dbReference type="CDD" id="cd04301">
    <property type="entry name" value="NAT_SF"/>
    <property type="match status" value="1"/>
</dbReference>
<dbReference type="InterPro" id="IPR016181">
    <property type="entry name" value="Acyl_CoA_acyltransferase"/>
</dbReference>
<dbReference type="Pfam" id="PF00583">
    <property type="entry name" value="Acetyltransf_1"/>
    <property type="match status" value="1"/>
</dbReference>
<accession>A0ABT8YSV2</accession>
<keyword evidence="5" id="KW-1185">Reference proteome</keyword>
<evidence type="ECO:0000256" key="1">
    <source>
        <dbReference type="ARBA" id="ARBA00022679"/>
    </source>
</evidence>
<reference evidence="4" key="2">
    <citation type="submission" date="2023-07" db="EMBL/GenBank/DDBJ databases">
        <authorList>
            <person name="Shen H."/>
        </authorList>
    </citation>
    <scope>NUCLEOTIDE SEQUENCE</scope>
    <source>
        <strain evidence="4">TNR-22</strain>
    </source>
</reference>
<reference evidence="4" key="1">
    <citation type="journal article" date="2015" name="Int. J. Syst. Evol. Microbiol.">
        <title>Rhizobium alvei sp. nov., isolated from a freshwater river.</title>
        <authorList>
            <person name="Sheu S.Y."/>
            <person name="Huang H.W."/>
            <person name="Young C.C."/>
            <person name="Chen W.M."/>
        </authorList>
    </citation>
    <scope>NUCLEOTIDE SEQUENCE</scope>
    <source>
        <strain evidence="4">TNR-22</strain>
    </source>
</reference>
<feature type="domain" description="N-acetyltransferase" evidence="3">
    <location>
        <begin position="9"/>
        <end position="162"/>
    </location>
</feature>
<dbReference type="EMBL" id="JAUOZU010000016">
    <property type="protein sequence ID" value="MDO6966295.1"/>
    <property type="molecule type" value="Genomic_DNA"/>
</dbReference>
<protein>
    <submittedName>
        <fullName evidence="4">GNAT family N-acetyltransferase</fullName>
    </submittedName>
</protein>
<evidence type="ECO:0000259" key="3">
    <source>
        <dbReference type="PROSITE" id="PS51186"/>
    </source>
</evidence>
<gene>
    <name evidence="4" type="ORF">Q4481_20275</name>
</gene>
<evidence type="ECO:0000313" key="5">
    <source>
        <dbReference type="Proteomes" id="UP001174932"/>
    </source>
</evidence>
<keyword evidence="1" id="KW-0808">Transferase</keyword>
<comment type="caution">
    <text evidence="4">The sequence shown here is derived from an EMBL/GenBank/DDBJ whole genome shotgun (WGS) entry which is preliminary data.</text>
</comment>
<name>A0ABT8YSV2_9HYPH</name>
<evidence type="ECO:0000313" key="4">
    <source>
        <dbReference type="EMBL" id="MDO6966295.1"/>
    </source>
</evidence>
<dbReference type="RefSeq" id="WP_304378213.1">
    <property type="nucleotide sequence ID" value="NZ_JAUOZU010000016.1"/>
</dbReference>
<dbReference type="Gene3D" id="3.40.630.30">
    <property type="match status" value="1"/>
</dbReference>
<dbReference type="PANTHER" id="PTHR10545">
    <property type="entry name" value="DIAMINE N-ACETYLTRANSFERASE"/>
    <property type="match status" value="1"/>
</dbReference>
<dbReference type="InterPro" id="IPR051016">
    <property type="entry name" value="Diverse_Substrate_AcTransf"/>
</dbReference>
<dbReference type="PANTHER" id="PTHR10545:SF29">
    <property type="entry name" value="GH14572P-RELATED"/>
    <property type="match status" value="1"/>
</dbReference>
<keyword evidence="2" id="KW-0012">Acyltransferase</keyword>
<evidence type="ECO:0000256" key="2">
    <source>
        <dbReference type="ARBA" id="ARBA00023315"/>
    </source>
</evidence>
<dbReference type="SUPFAM" id="SSF55729">
    <property type="entry name" value="Acyl-CoA N-acyltransferases (Nat)"/>
    <property type="match status" value="1"/>
</dbReference>